<keyword evidence="2" id="KW-0378">Hydrolase</keyword>
<evidence type="ECO:0000256" key="4">
    <source>
        <dbReference type="ARBA" id="ARBA00042703"/>
    </source>
</evidence>
<dbReference type="Proteomes" id="UP000324629">
    <property type="component" value="Unassembled WGS sequence"/>
</dbReference>
<dbReference type="AlphaFoldDB" id="A0A5J4N8R5"/>
<evidence type="ECO:0000256" key="2">
    <source>
        <dbReference type="ARBA" id="ARBA00022801"/>
    </source>
</evidence>
<sequence>MPLQAVVRKQSRMIFITDTNILDTAQQTDITILAGYLIAQVGRLSDDEQDLGDPHFNGHRRADTGGGPALVKELAVQFRKLQLVWHSRPLGASHTINFGMSQGLQLAHSLIRSVDPLLKSTVLICHGLFGSKQNWKTLSHALHRNGCGSICTVDLRNHGLSPHSLDMSLLAMGHDVIKVVDDLQLQDVCLVGHSLGGKAVMCAALLEAMLLLF</sequence>
<name>A0A5J4N8R5_9TREM</name>
<comment type="catalytic activity">
    <reaction evidence="9">
        <text>1,2-didecanoylglycerol + H2O = decanoylglycerol + decanoate + H(+)</text>
        <dbReference type="Rhea" id="RHEA:48596"/>
        <dbReference type="ChEBI" id="CHEBI:11152"/>
        <dbReference type="ChEBI" id="CHEBI:15377"/>
        <dbReference type="ChEBI" id="CHEBI:15378"/>
        <dbReference type="ChEBI" id="CHEBI:27689"/>
        <dbReference type="ChEBI" id="CHEBI:90605"/>
    </reaction>
</comment>
<dbReference type="PANTHER" id="PTHR46118">
    <property type="entry name" value="PROTEIN ABHD11"/>
    <property type="match status" value="1"/>
</dbReference>
<dbReference type="PANTHER" id="PTHR46118:SF4">
    <property type="entry name" value="PROTEIN ABHD11"/>
    <property type="match status" value="1"/>
</dbReference>
<proteinExistence type="inferred from homology"/>
<comment type="caution">
    <text evidence="13">The sequence shown here is derived from an EMBL/GenBank/DDBJ whole genome shotgun (WGS) entry which is preliminary data.</text>
</comment>
<comment type="catalytic activity">
    <reaction evidence="5">
        <text>a 1,2-diacyl-sn-glycerol + H2O = a 2-acylglycerol + a fatty acid + H(+)</text>
        <dbReference type="Rhea" id="RHEA:33275"/>
        <dbReference type="ChEBI" id="CHEBI:15377"/>
        <dbReference type="ChEBI" id="CHEBI:15378"/>
        <dbReference type="ChEBI" id="CHEBI:17389"/>
        <dbReference type="ChEBI" id="CHEBI:17815"/>
        <dbReference type="ChEBI" id="CHEBI:28868"/>
        <dbReference type="EC" id="3.1.1.116"/>
    </reaction>
</comment>
<comment type="catalytic activity">
    <reaction evidence="6">
        <text>a 1,3-diacyl-sn-glycerol + H2O = a 1-acyl-sn-glycerol + a fatty acid + H(+)</text>
        <dbReference type="Rhea" id="RHEA:38503"/>
        <dbReference type="ChEBI" id="CHEBI:15377"/>
        <dbReference type="ChEBI" id="CHEBI:15378"/>
        <dbReference type="ChEBI" id="CHEBI:28868"/>
        <dbReference type="ChEBI" id="CHEBI:64683"/>
        <dbReference type="ChEBI" id="CHEBI:77272"/>
    </reaction>
</comment>
<evidence type="ECO:0000256" key="5">
    <source>
        <dbReference type="ARBA" id="ARBA00043667"/>
    </source>
</evidence>
<keyword evidence="14" id="KW-1185">Reference proteome</keyword>
<protein>
    <recommendedName>
        <fullName evidence="7">sn-1-specific diacylglycerol lipase ABHD11</fullName>
        <ecNumber evidence="3">3.1.1.116</ecNumber>
    </recommendedName>
    <alternativeName>
        <fullName evidence="4">Alpha/beta hydrolase domain-containing protein 11</fullName>
    </alternativeName>
</protein>
<dbReference type="EC" id="3.1.1.116" evidence="3"/>
<dbReference type="Pfam" id="PF00561">
    <property type="entry name" value="Abhydrolase_1"/>
    <property type="match status" value="1"/>
</dbReference>
<dbReference type="SUPFAM" id="SSF53474">
    <property type="entry name" value="alpha/beta-Hydrolases"/>
    <property type="match status" value="1"/>
</dbReference>
<dbReference type="InterPro" id="IPR000073">
    <property type="entry name" value="AB_hydrolase_1"/>
</dbReference>
<evidence type="ECO:0000256" key="8">
    <source>
        <dbReference type="ARBA" id="ARBA00048283"/>
    </source>
</evidence>
<organism evidence="13 14">
    <name type="scientific">Paragonimus westermani</name>
    <dbReference type="NCBI Taxonomy" id="34504"/>
    <lineage>
        <taxon>Eukaryota</taxon>
        <taxon>Metazoa</taxon>
        <taxon>Spiralia</taxon>
        <taxon>Lophotrochozoa</taxon>
        <taxon>Platyhelminthes</taxon>
        <taxon>Trematoda</taxon>
        <taxon>Digenea</taxon>
        <taxon>Plagiorchiida</taxon>
        <taxon>Troglotremata</taxon>
        <taxon>Troglotrematidae</taxon>
        <taxon>Paragonimus</taxon>
    </lineage>
</organism>
<evidence type="ECO:0000313" key="14">
    <source>
        <dbReference type="Proteomes" id="UP000324629"/>
    </source>
</evidence>
<comment type="similarity">
    <text evidence="1">Belongs to the AB hydrolase superfamily.</text>
</comment>
<evidence type="ECO:0000256" key="11">
    <source>
        <dbReference type="ARBA" id="ARBA00048919"/>
    </source>
</evidence>
<comment type="catalytic activity">
    <reaction evidence="10">
        <text>1-octadecanoyl-2-(9Z-octadecenoyl)-sn-glycerol + H2O = 2-(9Z-octadecenoyl)-glycerol + octadecanoate + H(+)</text>
        <dbReference type="Rhea" id="RHEA:77103"/>
        <dbReference type="ChEBI" id="CHEBI:15377"/>
        <dbReference type="ChEBI" id="CHEBI:15378"/>
        <dbReference type="ChEBI" id="CHEBI:25629"/>
        <dbReference type="ChEBI" id="CHEBI:73990"/>
        <dbReference type="ChEBI" id="CHEBI:75468"/>
    </reaction>
</comment>
<evidence type="ECO:0000256" key="9">
    <source>
        <dbReference type="ARBA" id="ARBA00048504"/>
    </source>
</evidence>
<evidence type="ECO:0000256" key="3">
    <source>
        <dbReference type="ARBA" id="ARBA00026104"/>
    </source>
</evidence>
<evidence type="ECO:0000256" key="10">
    <source>
        <dbReference type="ARBA" id="ARBA00048513"/>
    </source>
</evidence>
<evidence type="ECO:0000313" key="13">
    <source>
        <dbReference type="EMBL" id="KAA3671609.1"/>
    </source>
</evidence>
<evidence type="ECO:0000256" key="1">
    <source>
        <dbReference type="ARBA" id="ARBA00008645"/>
    </source>
</evidence>
<reference evidence="13 14" key="1">
    <citation type="journal article" date="2019" name="Gigascience">
        <title>Whole-genome sequence of the oriental lung fluke Paragonimus westermani.</title>
        <authorList>
            <person name="Oey H."/>
            <person name="Zakrzewski M."/>
            <person name="Narain K."/>
            <person name="Devi K.R."/>
            <person name="Agatsuma T."/>
            <person name="Nawaratna S."/>
            <person name="Gobert G.N."/>
            <person name="Jones M.K."/>
            <person name="Ragan M.A."/>
            <person name="McManus D.P."/>
            <person name="Krause L."/>
        </authorList>
    </citation>
    <scope>NUCLEOTIDE SEQUENCE [LARGE SCALE GENOMIC DNA]</scope>
    <source>
        <strain evidence="13 14">IND2009</strain>
    </source>
</reference>
<feature type="domain" description="AB hydrolase-1" evidence="12">
    <location>
        <begin position="121"/>
        <end position="205"/>
    </location>
</feature>
<comment type="catalytic activity">
    <reaction evidence="11">
        <text>1-octadecanoyl-2-(5Z,8Z,11Z,14Z-eicosatetraenoyl)-sn-glycerol + H2O = 2-(5Z,8Z,11Z,14Z-eicosatetraenoyl)-glycerol + octadecanoate + H(+)</text>
        <dbReference type="Rhea" id="RHEA:38507"/>
        <dbReference type="ChEBI" id="CHEBI:15377"/>
        <dbReference type="ChEBI" id="CHEBI:15378"/>
        <dbReference type="ChEBI" id="CHEBI:25629"/>
        <dbReference type="ChEBI" id="CHEBI:52392"/>
        <dbReference type="ChEBI" id="CHEBI:75728"/>
    </reaction>
</comment>
<dbReference type="Gene3D" id="3.40.50.1820">
    <property type="entry name" value="alpha/beta hydrolase"/>
    <property type="match status" value="1"/>
</dbReference>
<accession>A0A5J4N8R5</accession>
<dbReference type="InterPro" id="IPR029058">
    <property type="entry name" value="AB_hydrolase_fold"/>
</dbReference>
<evidence type="ECO:0000256" key="6">
    <source>
        <dbReference type="ARBA" id="ARBA00043742"/>
    </source>
</evidence>
<evidence type="ECO:0000256" key="7">
    <source>
        <dbReference type="ARBA" id="ARBA00044064"/>
    </source>
</evidence>
<comment type="catalytic activity">
    <reaction evidence="8">
        <text>1-octadecanoyl-2-(4Z,7Z,10Z,13Z,16Z,19Z-docosahexaenoyl)-sn-glycerol + H2O = 2-(4Z,7Z,10Z,13Z,16Z,19Z-docosahexaenoyl)-glycerol + octadecanoate + H(+)</text>
        <dbReference type="Rhea" id="RHEA:77107"/>
        <dbReference type="ChEBI" id="CHEBI:15377"/>
        <dbReference type="ChEBI" id="CHEBI:15378"/>
        <dbReference type="ChEBI" id="CHEBI:25629"/>
        <dbReference type="ChEBI" id="CHEBI:77129"/>
        <dbReference type="ChEBI" id="CHEBI:186738"/>
    </reaction>
</comment>
<evidence type="ECO:0000259" key="12">
    <source>
        <dbReference type="Pfam" id="PF00561"/>
    </source>
</evidence>
<dbReference type="EMBL" id="QNGE01006118">
    <property type="protein sequence ID" value="KAA3671609.1"/>
    <property type="molecule type" value="Genomic_DNA"/>
</dbReference>
<gene>
    <name evidence="13" type="ORF">DEA37_0011534</name>
</gene>
<dbReference type="GO" id="GO:0016787">
    <property type="term" value="F:hydrolase activity"/>
    <property type="evidence" value="ECO:0007669"/>
    <property type="project" value="UniProtKB-KW"/>
</dbReference>